<sequence length="122" mass="14225">MGYTFEQEIITAIILKNPLDLKSLQLDVDRLVEWSIVWLMSFNEEKCKAMVINNKHFNINITMNGKPLVSTDKERDLGIVLCWGQQATVVDNWNRLMIDIISVDTKNSFKKKIDDFFKSNKK</sequence>
<evidence type="ECO:0000313" key="2">
    <source>
        <dbReference type="Proteomes" id="UP000276133"/>
    </source>
</evidence>
<dbReference type="EMBL" id="REGN01003718">
    <property type="protein sequence ID" value="RNA21164.1"/>
    <property type="molecule type" value="Genomic_DNA"/>
</dbReference>
<proteinExistence type="predicted"/>
<keyword evidence="1" id="KW-0808">Transferase</keyword>
<protein>
    <submittedName>
        <fullName evidence="1">RNA-directed DNA polymerase from mobile element jockey-like</fullName>
    </submittedName>
</protein>
<reference evidence="1 2" key="1">
    <citation type="journal article" date="2018" name="Sci. Rep.">
        <title>Genomic signatures of local adaptation to the degree of environmental predictability in rotifers.</title>
        <authorList>
            <person name="Franch-Gras L."/>
            <person name="Hahn C."/>
            <person name="Garcia-Roger E.M."/>
            <person name="Carmona M.J."/>
            <person name="Serra M."/>
            <person name="Gomez A."/>
        </authorList>
    </citation>
    <scope>NUCLEOTIDE SEQUENCE [LARGE SCALE GENOMIC DNA]</scope>
    <source>
        <strain evidence="1">HYR1</strain>
    </source>
</reference>
<keyword evidence="1" id="KW-0695">RNA-directed DNA polymerase</keyword>
<evidence type="ECO:0000313" key="1">
    <source>
        <dbReference type="EMBL" id="RNA21164.1"/>
    </source>
</evidence>
<dbReference type="Proteomes" id="UP000276133">
    <property type="component" value="Unassembled WGS sequence"/>
</dbReference>
<comment type="caution">
    <text evidence="1">The sequence shown here is derived from an EMBL/GenBank/DDBJ whole genome shotgun (WGS) entry which is preliminary data.</text>
</comment>
<gene>
    <name evidence="1" type="ORF">BpHYR1_039679</name>
</gene>
<dbReference type="OrthoDB" id="6283029at2759"/>
<organism evidence="1 2">
    <name type="scientific">Brachionus plicatilis</name>
    <name type="common">Marine rotifer</name>
    <name type="synonym">Brachionus muelleri</name>
    <dbReference type="NCBI Taxonomy" id="10195"/>
    <lineage>
        <taxon>Eukaryota</taxon>
        <taxon>Metazoa</taxon>
        <taxon>Spiralia</taxon>
        <taxon>Gnathifera</taxon>
        <taxon>Rotifera</taxon>
        <taxon>Eurotatoria</taxon>
        <taxon>Monogononta</taxon>
        <taxon>Pseudotrocha</taxon>
        <taxon>Ploima</taxon>
        <taxon>Brachionidae</taxon>
        <taxon>Brachionus</taxon>
    </lineage>
</organism>
<name>A0A3M7RCN3_BRAPC</name>
<dbReference type="AlphaFoldDB" id="A0A3M7RCN3"/>
<accession>A0A3M7RCN3</accession>
<dbReference type="GO" id="GO:0003964">
    <property type="term" value="F:RNA-directed DNA polymerase activity"/>
    <property type="evidence" value="ECO:0007669"/>
    <property type="project" value="UniProtKB-KW"/>
</dbReference>
<keyword evidence="2" id="KW-1185">Reference proteome</keyword>
<keyword evidence="1" id="KW-0548">Nucleotidyltransferase</keyword>